<dbReference type="EMBL" id="CAFZ01000811">
    <property type="protein sequence ID" value="CCA76532.1"/>
    <property type="molecule type" value="Genomic_DNA"/>
</dbReference>
<dbReference type="HOGENOM" id="CLU_000288_6_5_1"/>
<feature type="domain" description="Nephrocystin 3-like N-terminal" evidence="3">
    <location>
        <begin position="257"/>
        <end position="418"/>
    </location>
</feature>
<feature type="compositionally biased region" description="Polar residues" evidence="2">
    <location>
        <begin position="21"/>
        <end position="30"/>
    </location>
</feature>
<feature type="region of interest" description="Disordered" evidence="2">
    <location>
        <begin position="1"/>
        <end position="36"/>
    </location>
</feature>
<protein>
    <submittedName>
        <fullName evidence="4">Related to S. pombe trp-asp repeat containing protein</fullName>
    </submittedName>
</protein>
<dbReference type="eggNOG" id="ENOG502SS77">
    <property type="taxonomic scope" value="Eukaryota"/>
</dbReference>
<evidence type="ECO:0000256" key="2">
    <source>
        <dbReference type="SAM" id="MobiDB-lite"/>
    </source>
</evidence>
<dbReference type="AlphaFoldDB" id="G4TYY9"/>
<reference evidence="4 5" key="1">
    <citation type="journal article" date="2011" name="PLoS Pathog.">
        <title>Endophytic Life Strategies Decoded by Genome and Transcriptome Analyses of the Mutualistic Root Symbiont Piriformospora indica.</title>
        <authorList>
            <person name="Zuccaro A."/>
            <person name="Lahrmann U."/>
            <person name="Guldener U."/>
            <person name="Langen G."/>
            <person name="Pfiffi S."/>
            <person name="Biedenkopf D."/>
            <person name="Wong P."/>
            <person name="Samans B."/>
            <person name="Grimm C."/>
            <person name="Basiewicz M."/>
            <person name="Murat C."/>
            <person name="Martin F."/>
            <person name="Kogel K.H."/>
        </authorList>
    </citation>
    <scope>NUCLEOTIDE SEQUENCE [LARGE SCALE GENOMIC DNA]</scope>
    <source>
        <strain evidence="4 5">DSM 11827</strain>
    </source>
</reference>
<evidence type="ECO:0000313" key="5">
    <source>
        <dbReference type="Proteomes" id="UP000007148"/>
    </source>
</evidence>
<dbReference type="CDD" id="cd21037">
    <property type="entry name" value="MLKL_NTD"/>
    <property type="match status" value="1"/>
</dbReference>
<proteinExistence type="predicted"/>
<dbReference type="InterPro" id="IPR056884">
    <property type="entry name" value="NPHP3-like_N"/>
</dbReference>
<evidence type="ECO:0000256" key="1">
    <source>
        <dbReference type="ARBA" id="ARBA00022737"/>
    </source>
</evidence>
<dbReference type="Proteomes" id="UP000007148">
    <property type="component" value="Unassembled WGS sequence"/>
</dbReference>
<dbReference type="PANTHER" id="PTHR10039:SF17">
    <property type="entry name" value="FUNGAL STAND N-TERMINAL GOODBYE DOMAIN-CONTAINING PROTEIN-RELATED"/>
    <property type="match status" value="1"/>
</dbReference>
<dbReference type="SUPFAM" id="SSF52540">
    <property type="entry name" value="P-loop containing nucleoside triphosphate hydrolases"/>
    <property type="match status" value="1"/>
</dbReference>
<sequence length="742" mass="83171">MRFKLFKSNKKSHAKKDDLPRSSSSSTQEGPSRRGDKVADAANVFVDFMANIAEASDILSPLKAACRATKTILDTVQGIKSNQEAWLDLIQRIKDYLSALEEQITLFERNPPEDIDGPFDEAFSQPLIRYVKLLEDLHDKIVDSRGKHSSKVIGGLSAIGAIKIDAGDIQKYNKKLEDRHGQFMVRASPAIYMILRYIKDALNMYTAHGVRAIQNHTKDIKRKVDIILTEADYATIQQLPMVASAASSVHNTCLKGTRQAVLETIWRWAANKESPKPIFWLCDIAGSGKSTVAMSAVEAWKKEGTLGGTFFFSMAISEWSNTDKFSSTIARELAQYVPNLAPYIAKAWQRNPAILRSSFEEQFRMLISEPLQHQQNPVILVIDAIDECKSGRQRKELVETLSAATQESNNLRIFITSRPDPVIEKVLQPLSIKAKLTDRLHDTSHRDNIEDIATYVHQSLGGILSSDKRRRLVNKANGLFIWASTACRMLNDESLAIDPEIIYDRLISIDQPGAIDGVYNLVIARIDQTSKPAVVEMLGMLLAAFEPLTSDDLEHLIKHAKGQGSAKALVRVLGTVLKEDPITHLIQFRHPTFVEYLRRCCVATAADVSGRIYINISHAHDQVVSWCLSVLRSRTEGLKFNICQIESSFYLNRQIPDLEARVNKYISRRLRYASLHWPFHVSAMDDGSGHELQSELAHIVKSPFALYWMEVLSVTGGVMRAVSGLRAAAQRQSVSDLFKPFC</sequence>
<dbReference type="Gene3D" id="3.40.50.300">
    <property type="entry name" value="P-loop containing nucleotide triphosphate hydrolases"/>
    <property type="match status" value="1"/>
</dbReference>
<keyword evidence="5" id="KW-1185">Reference proteome</keyword>
<dbReference type="PANTHER" id="PTHR10039">
    <property type="entry name" value="AMELOGENIN"/>
    <property type="match status" value="1"/>
</dbReference>
<dbReference type="InParanoid" id="G4TYY9"/>
<feature type="compositionally biased region" description="Basic residues" evidence="2">
    <location>
        <begin position="1"/>
        <end position="14"/>
    </location>
</feature>
<gene>
    <name evidence="4" type="ORF">PIIN_10525</name>
</gene>
<name>G4TYY9_SERID</name>
<dbReference type="OrthoDB" id="2932404at2759"/>
<evidence type="ECO:0000259" key="3">
    <source>
        <dbReference type="Pfam" id="PF24883"/>
    </source>
</evidence>
<dbReference type="Pfam" id="PF24883">
    <property type="entry name" value="NPHP3_N"/>
    <property type="match status" value="1"/>
</dbReference>
<dbReference type="InterPro" id="IPR027417">
    <property type="entry name" value="P-loop_NTPase"/>
</dbReference>
<accession>G4TYY9</accession>
<keyword evidence="1" id="KW-0677">Repeat</keyword>
<comment type="caution">
    <text evidence="4">The sequence shown here is derived from an EMBL/GenBank/DDBJ whole genome shotgun (WGS) entry which is preliminary data.</text>
</comment>
<evidence type="ECO:0000313" key="4">
    <source>
        <dbReference type="EMBL" id="CCA76532.1"/>
    </source>
</evidence>
<dbReference type="InterPro" id="IPR059179">
    <property type="entry name" value="MLKL-like_MCAfunc"/>
</dbReference>
<organism evidence="4 5">
    <name type="scientific">Serendipita indica (strain DSM 11827)</name>
    <name type="common">Root endophyte fungus</name>
    <name type="synonym">Piriformospora indica</name>
    <dbReference type="NCBI Taxonomy" id="1109443"/>
    <lineage>
        <taxon>Eukaryota</taxon>
        <taxon>Fungi</taxon>
        <taxon>Dikarya</taxon>
        <taxon>Basidiomycota</taxon>
        <taxon>Agaricomycotina</taxon>
        <taxon>Agaricomycetes</taxon>
        <taxon>Sebacinales</taxon>
        <taxon>Serendipitaceae</taxon>
        <taxon>Serendipita</taxon>
    </lineage>
</organism>